<dbReference type="InterPro" id="IPR048254">
    <property type="entry name" value="CDP_ALCOHOL_P_TRANSF_CS"/>
</dbReference>
<evidence type="ECO:0000256" key="7">
    <source>
        <dbReference type="ARBA" id="ARBA00023264"/>
    </source>
</evidence>
<proteinExistence type="inferred from homology"/>
<evidence type="ECO:0000256" key="3">
    <source>
        <dbReference type="ARBA" id="ARBA00022692"/>
    </source>
</evidence>
<dbReference type="GO" id="GO:0016020">
    <property type="term" value="C:membrane"/>
    <property type="evidence" value="ECO:0007669"/>
    <property type="project" value="UniProtKB-SubCell"/>
</dbReference>
<reference evidence="10 11" key="1">
    <citation type="submission" date="2024-10" db="EMBL/GenBank/DDBJ databases">
        <title>Updated reference genomes for cyclostephanoid diatoms.</title>
        <authorList>
            <person name="Roberts W.R."/>
            <person name="Alverson A.J."/>
        </authorList>
    </citation>
    <scope>NUCLEOTIDE SEQUENCE [LARGE SCALE GENOMIC DNA]</scope>
    <source>
        <strain evidence="10 11">AJA010-31</strain>
    </source>
</reference>
<keyword evidence="4 9" id="KW-1133">Transmembrane helix</keyword>
<feature type="transmembrane region" description="Helical" evidence="9">
    <location>
        <begin position="201"/>
        <end position="219"/>
    </location>
</feature>
<dbReference type="InterPro" id="IPR000462">
    <property type="entry name" value="CDP-OH_P_trans"/>
</dbReference>
<evidence type="ECO:0000256" key="2">
    <source>
        <dbReference type="ARBA" id="ARBA00022679"/>
    </source>
</evidence>
<evidence type="ECO:0000256" key="4">
    <source>
        <dbReference type="ARBA" id="ARBA00022989"/>
    </source>
</evidence>
<organism evidence="10 11">
    <name type="scientific">Cyclotella atomus</name>
    <dbReference type="NCBI Taxonomy" id="382360"/>
    <lineage>
        <taxon>Eukaryota</taxon>
        <taxon>Sar</taxon>
        <taxon>Stramenopiles</taxon>
        <taxon>Ochrophyta</taxon>
        <taxon>Bacillariophyta</taxon>
        <taxon>Coscinodiscophyceae</taxon>
        <taxon>Thalassiosirophycidae</taxon>
        <taxon>Stephanodiscales</taxon>
        <taxon>Stephanodiscaceae</taxon>
        <taxon>Cyclotella</taxon>
    </lineage>
</organism>
<comment type="similarity">
    <text evidence="8">Belongs to the CDP-alcohol phosphatidyltransferase class-I family.</text>
</comment>
<sequence length="275" mass="31464">MSSDGGGYIDCNRNGLICDIDGNPLSESRSSNNNITIDQTRINEHTSGSYWKVLLYVPNCMGYLRVLLAFYGYHASMQEEHNRALNMWIAASVLDLFDGMAARRLNQCSQFGVVLDVIADNILRSVVWISIIMIEDDHGDVSGIRRCIWTAIIFLEWITMFCSQMKASRSQDNHWKDMTQTQPPFWVHGVFKNNFRTPPGILAIYGLFIAPIGTYVFYADQVWPKQLLPEHAVFVFLVISYLGRVLSASVELWICIDYFDGMIKTERNHRSKKQS</sequence>
<dbReference type="PANTHER" id="PTHR15362:SF13">
    <property type="entry name" value="SI:CH1073-145M9.1"/>
    <property type="match status" value="1"/>
</dbReference>
<dbReference type="Gene3D" id="1.20.120.1760">
    <property type="match status" value="1"/>
</dbReference>
<dbReference type="AlphaFoldDB" id="A0ABD3Q4T5"/>
<gene>
    <name evidence="10" type="ORF">ACHAWO_007668</name>
</gene>
<keyword evidence="3 9" id="KW-0812">Transmembrane</keyword>
<dbReference type="GO" id="GO:0006629">
    <property type="term" value="P:lipid metabolic process"/>
    <property type="evidence" value="ECO:0007669"/>
    <property type="project" value="UniProtKB-KW"/>
</dbReference>
<evidence type="ECO:0000256" key="1">
    <source>
        <dbReference type="ARBA" id="ARBA00004141"/>
    </source>
</evidence>
<evidence type="ECO:0008006" key="12">
    <source>
        <dbReference type="Google" id="ProtNLM"/>
    </source>
</evidence>
<protein>
    <recommendedName>
        <fullName evidence="12">CDP-diacylglycerol--inositol 3-phosphatidyltransferase</fullName>
    </recommendedName>
</protein>
<evidence type="ECO:0000313" key="10">
    <source>
        <dbReference type="EMBL" id="KAL3794894.1"/>
    </source>
</evidence>
<evidence type="ECO:0000313" key="11">
    <source>
        <dbReference type="Proteomes" id="UP001530400"/>
    </source>
</evidence>
<evidence type="ECO:0000256" key="6">
    <source>
        <dbReference type="ARBA" id="ARBA00023136"/>
    </source>
</evidence>
<keyword evidence="6 9" id="KW-0472">Membrane</keyword>
<dbReference type="Pfam" id="PF01066">
    <property type="entry name" value="CDP-OH_P_transf"/>
    <property type="match status" value="1"/>
</dbReference>
<keyword evidence="2 8" id="KW-0808">Transferase</keyword>
<evidence type="ECO:0000256" key="9">
    <source>
        <dbReference type="SAM" id="Phobius"/>
    </source>
</evidence>
<comment type="caution">
    <text evidence="10">The sequence shown here is derived from an EMBL/GenBank/DDBJ whole genome shotgun (WGS) entry which is preliminary data.</text>
</comment>
<keyword evidence="5" id="KW-0443">Lipid metabolism</keyword>
<accession>A0ABD3Q4T5</accession>
<dbReference type="GO" id="GO:0016740">
    <property type="term" value="F:transferase activity"/>
    <property type="evidence" value="ECO:0007669"/>
    <property type="project" value="UniProtKB-KW"/>
</dbReference>
<dbReference type="Proteomes" id="UP001530400">
    <property type="component" value="Unassembled WGS sequence"/>
</dbReference>
<dbReference type="InterPro" id="IPR043130">
    <property type="entry name" value="CDP-OH_PTrfase_TM_dom"/>
</dbReference>
<evidence type="ECO:0000256" key="8">
    <source>
        <dbReference type="RuleBase" id="RU003750"/>
    </source>
</evidence>
<feature type="transmembrane region" description="Helical" evidence="9">
    <location>
        <begin position="231"/>
        <end position="254"/>
    </location>
</feature>
<dbReference type="PROSITE" id="PS00379">
    <property type="entry name" value="CDP_ALCOHOL_P_TRANSF"/>
    <property type="match status" value="1"/>
</dbReference>
<keyword evidence="11" id="KW-1185">Reference proteome</keyword>
<feature type="transmembrane region" description="Helical" evidence="9">
    <location>
        <begin position="53"/>
        <end position="73"/>
    </location>
</feature>
<dbReference type="PANTHER" id="PTHR15362">
    <property type="entry name" value="PHOSPHATIDYLINOSITOL SYNTHASE"/>
    <property type="match status" value="1"/>
</dbReference>
<name>A0ABD3Q4T5_9STRA</name>
<keyword evidence="7" id="KW-1208">Phospholipid metabolism</keyword>
<dbReference type="EMBL" id="JALLPJ020000340">
    <property type="protein sequence ID" value="KAL3794894.1"/>
    <property type="molecule type" value="Genomic_DNA"/>
</dbReference>
<comment type="subcellular location">
    <subcellularLocation>
        <location evidence="1">Membrane</location>
        <topology evidence="1">Multi-pass membrane protein</topology>
    </subcellularLocation>
</comment>
<evidence type="ECO:0000256" key="5">
    <source>
        <dbReference type="ARBA" id="ARBA00023098"/>
    </source>
</evidence>